<feature type="compositionally biased region" description="Low complexity" evidence="1">
    <location>
        <begin position="177"/>
        <end position="187"/>
    </location>
</feature>
<dbReference type="RefSeq" id="WP_272102199.1">
    <property type="nucleotide sequence ID" value="NZ_JAQNDK010000005.1"/>
</dbReference>
<name>A0ABT5CE25_9BACT</name>
<feature type="chain" id="PRO_5045564265" evidence="2">
    <location>
        <begin position="21"/>
        <end position="266"/>
    </location>
</feature>
<evidence type="ECO:0000256" key="1">
    <source>
        <dbReference type="SAM" id="MobiDB-lite"/>
    </source>
</evidence>
<reference evidence="3 4" key="1">
    <citation type="submission" date="2023-01" db="EMBL/GenBank/DDBJ databases">
        <title>Minimal conservation of predation-associated metabolite biosynthetic gene clusters underscores biosynthetic potential of Myxococcota including descriptions for ten novel species: Archangium lansinium sp. nov., Myxococcus landrumus sp. nov., Nannocystis bai.</title>
        <authorList>
            <person name="Ahearne A."/>
            <person name="Stevens C."/>
            <person name="Dowd S."/>
        </authorList>
    </citation>
    <scope>NUCLEOTIDE SEQUENCE [LARGE SCALE GENOMIC DNA]</scope>
    <source>
        <strain evidence="3 4">WIWO2</strain>
    </source>
</reference>
<evidence type="ECO:0000256" key="2">
    <source>
        <dbReference type="SAM" id="SignalP"/>
    </source>
</evidence>
<gene>
    <name evidence="3" type="ORF">POL72_40475</name>
</gene>
<proteinExistence type="predicted"/>
<sequence>MMLGRMVLVGCLSLVGSALVACGNGDADRFGEGRGNVVETPPASDGDGCTLTQGYWKNHEESWPTSTLTIGGEVYSQAELIELFQTPPRGDTSLILGHQLIAALLNVGSGASDAALGGALADAEAWMADNKDADGRLPYGIKKGGAAERAVALSDALADFNEGGIGPGHCDGGPGSGSDDPGDSSSGDPGGSDDGHDCPDDGSTGESDGGGGSDPGGSDPGGGSDSGGSDPGGGEGGSAPTCSDPCSDGCADGYICVAGCCAFIAN</sequence>
<organism evidence="3 4">
    <name type="scientific">Sorangium atrum</name>
    <dbReference type="NCBI Taxonomy" id="2995308"/>
    <lineage>
        <taxon>Bacteria</taxon>
        <taxon>Pseudomonadati</taxon>
        <taxon>Myxococcota</taxon>
        <taxon>Polyangia</taxon>
        <taxon>Polyangiales</taxon>
        <taxon>Polyangiaceae</taxon>
        <taxon>Sorangium</taxon>
    </lineage>
</organism>
<comment type="caution">
    <text evidence="3">The sequence shown here is derived from an EMBL/GenBank/DDBJ whole genome shotgun (WGS) entry which is preliminary data.</text>
</comment>
<dbReference type="PROSITE" id="PS51257">
    <property type="entry name" value="PROKAR_LIPOPROTEIN"/>
    <property type="match status" value="1"/>
</dbReference>
<evidence type="ECO:0000313" key="4">
    <source>
        <dbReference type="Proteomes" id="UP001217485"/>
    </source>
</evidence>
<protein>
    <submittedName>
        <fullName evidence="3">Uncharacterized protein</fullName>
    </submittedName>
</protein>
<keyword evidence="2" id="KW-0732">Signal</keyword>
<dbReference type="Proteomes" id="UP001217485">
    <property type="component" value="Unassembled WGS sequence"/>
</dbReference>
<feature type="region of interest" description="Disordered" evidence="1">
    <location>
        <begin position="164"/>
        <end position="242"/>
    </location>
</feature>
<accession>A0ABT5CE25</accession>
<feature type="signal peptide" evidence="2">
    <location>
        <begin position="1"/>
        <end position="20"/>
    </location>
</feature>
<keyword evidence="4" id="KW-1185">Reference proteome</keyword>
<feature type="compositionally biased region" description="Gly residues" evidence="1">
    <location>
        <begin position="207"/>
        <end position="237"/>
    </location>
</feature>
<feature type="compositionally biased region" description="Gly residues" evidence="1">
    <location>
        <begin position="164"/>
        <end position="176"/>
    </location>
</feature>
<dbReference type="EMBL" id="JAQNDK010000005">
    <property type="protein sequence ID" value="MDC0684070.1"/>
    <property type="molecule type" value="Genomic_DNA"/>
</dbReference>
<evidence type="ECO:0000313" key="3">
    <source>
        <dbReference type="EMBL" id="MDC0684070.1"/>
    </source>
</evidence>